<protein>
    <recommendedName>
        <fullName evidence="3">Clathrin/coatomer adaptor adaptin-like N-terminal domain-containing protein</fullName>
    </recommendedName>
</protein>
<dbReference type="EMBL" id="KN824416">
    <property type="protein sequence ID" value="KIM20638.1"/>
    <property type="molecule type" value="Genomic_DNA"/>
</dbReference>
<sequence length="142" mass="16242">MDNRPETRICVAKVIEDLLKYSDTRVALFQRKPPESWLEHMHDPDADALSVFTRIFCFMVNKDYIHTGILQAILDAQNSLDDPNPSLRACGATVLLIMGTHDILCEVCSVHACIERYIEGATRRDADMILQRMEYFGILKQL</sequence>
<dbReference type="Proteomes" id="UP000054097">
    <property type="component" value="Unassembled WGS sequence"/>
</dbReference>
<reference evidence="1 2" key="1">
    <citation type="submission" date="2014-04" db="EMBL/GenBank/DDBJ databases">
        <authorList>
            <consortium name="DOE Joint Genome Institute"/>
            <person name="Kuo A."/>
            <person name="Zuccaro A."/>
            <person name="Kohler A."/>
            <person name="Nagy L.G."/>
            <person name="Floudas D."/>
            <person name="Copeland A."/>
            <person name="Barry K.W."/>
            <person name="Cichocki N."/>
            <person name="Veneault-Fourrey C."/>
            <person name="LaButti K."/>
            <person name="Lindquist E.A."/>
            <person name="Lipzen A."/>
            <person name="Lundell T."/>
            <person name="Morin E."/>
            <person name="Murat C."/>
            <person name="Sun H."/>
            <person name="Tunlid A."/>
            <person name="Henrissat B."/>
            <person name="Grigoriev I.V."/>
            <person name="Hibbett D.S."/>
            <person name="Martin F."/>
            <person name="Nordberg H.P."/>
            <person name="Cantor M.N."/>
            <person name="Hua S.X."/>
        </authorList>
    </citation>
    <scope>NUCLEOTIDE SEQUENCE [LARGE SCALE GENOMIC DNA]</scope>
    <source>
        <strain evidence="1 2">MAFF 305830</strain>
    </source>
</reference>
<evidence type="ECO:0000313" key="1">
    <source>
        <dbReference type="EMBL" id="KIM20638.1"/>
    </source>
</evidence>
<keyword evidence="2" id="KW-1185">Reference proteome</keyword>
<name>A0A0C2W2E6_SERVB</name>
<reference evidence="2" key="2">
    <citation type="submission" date="2015-01" db="EMBL/GenBank/DDBJ databases">
        <title>Evolutionary Origins and Diversification of the Mycorrhizal Mutualists.</title>
        <authorList>
            <consortium name="DOE Joint Genome Institute"/>
            <consortium name="Mycorrhizal Genomics Consortium"/>
            <person name="Kohler A."/>
            <person name="Kuo A."/>
            <person name="Nagy L.G."/>
            <person name="Floudas D."/>
            <person name="Copeland A."/>
            <person name="Barry K.W."/>
            <person name="Cichocki N."/>
            <person name="Veneault-Fourrey C."/>
            <person name="LaButti K."/>
            <person name="Lindquist E.A."/>
            <person name="Lipzen A."/>
            <person name="Lundell T."/>
            <person name="Morin E."/>
            <person name="Murat C."/>
            <person name="Riley R."/>
            <person name="Ohm R."/>
            <person name="Sun H."/>
            <person name="Tunlid A."/>
            <person name="Henrissat B."/>
            <person name="Grigoriev I.V."/>
            <person name="Hibbett D.S."/>
            <person name="Martin F."/>
        </authorList>
    </citation>
    <scope>NUCLEOTIDE SEQUENCE [LARGE SCALE GENOMIC DNA]</scope>
    <source>
        <strain evidence="2">MAFF 305830</strain>
    </source>
</reference>
<dbReference type="OrthoDB" id="5682194at2759"/>
<dbReference type="HOGENOM" id="CLU_1960923_0_0_1"/>
<accession>A0A0C2W2E6</accession>
<gene>
    <name evidence="1" type="ORF">M408DRAFT_129077</name>
</gene>
<dbReference type="AlphaFoldDB" id="A0A0C2W2E6"/>
<evidence type="ECO:0000313" key="2">
    <source>
        <dbReference type="Proteomes" id="UP000054097"/>
    </source>
</evidence>
<evidence type="ECO:0008006" key="3">
    <source>
        <dbReference type="Google" id="ProtNLM"/>
    </source>
</evidence>
<proteinExistence type="predicted"/>
<organism evidence="1 2">
    <name type="scientific">Serendipita vermifera MAFF 305830</name>
    <dbReference type="NCBI Taxonomy" id="933852"/>
    <lineage>
        <taxon>Eukaryota</taxon>
        <taxon>Fungi</taxon>
        <taxon>Dikarya</taxon>
        <taxon>Basidiomycota</taxon>
        <taxon>Agaricomycotina</taxon>
        <taxon>Agaricomycetes</taxon>
        <taxon>Sebacinales</taxon>
        <taxon>Serendipitaceae</taxon>
        <taxon>Serendipita</taxon>
    </lineage>
</organism>